<keyword evidence="2" id="KW-1185">Reference proteome</keyword>
<dbReference type="Proteomes" id="UP001159428">
    <property type="component" value="Unassembled WGS sequence"/>
</dbReference>
<protein>
    <submittedName>
        <fullName evidence="1">Uncharacterized protein</fullName>
    </submittedName>
</protein>
<dbReference type="EMBL" id="CALNXJ010000001">
    <property type="protein sequence ID" value="CAH3031577.1"/>
    <property type="molecule type" value="Genomic_DNA"/>
</dbReference>
<comment type="caution">
    <text evidence="1">The sequence shown here is derived from an EMBL/GenBank/DDBJ whole genome shotgun (WGS) entry which is preliminary data.</text>
</comment>
<dbReference type="AlphaFoldDB" id="A0AAU9VKJ9"/>
<reference evidence="1 2" key="1">
    <citation type="submission" date="2022-05" db="EMBL/GenBank/DDBJ databases">
        <authorList>
            <consortium name="Genoscope - CEA"/>
            <person name="William W."/>
        </authorList>
    </citation>
    <scope>NUCLEOTIDE SEQUENCE [LARGE SCALE GENOMIC DNA]</scope>
</reference>
<name>A0AAU9VKJ9_9CNID</name>
<organism evidence="1 2">
    <name type="scientific">Pocillopora meandrina</name>
    <dbReference type="NCBI Taxonomy" id="46732"/>
    <lineage>
        <taxon>Eukaryota</taxon>
        <taxon>Metazoa</taxon>
        <taxon>Cnidaria</taxon>
        <taxon>Anthozoa</taxon>
        <taxon>Hexacorallia</taxon>
        <taxon>Scleractinia</taxon>
        <taxon>Astrocoeniina</taxon>
        <taxon>Pocilloporidae</taxon>
        <taxon>Pocillopora</taxon>
    </lineage>
</organism>
<sequence length="111" mass="12295">MERLLKNAKVADCFGLLCDEVIDISVLELLITFIQFFNSKTDKVEIQFLFVEDVLKDSTFANAETIVNILIRKLDHYGLQLQKLSTLASNGAAVVVGKFTKADGPLLESST</sequence>
<proteinExistence type="predicted"/>
<evidence type="ECO:0000313" key="1">
    <source>
        <dbReference type="EMBL" id="CAH3031577.1"/>
    </source>
</evidence>
<accession>A0AAU9VKJ9</accession>
<evidence type="ECO:0000313" key="2">
    <source>
        <dbReference type="Proteomes" id="UP001159428"/>
    </source>
</evidence>
<gene>
    <name evidence="1" type="ORF">PMEA_00000297</name>
</gene>